<keyword evidence="2" id="KW-0539">Nucleus</keyword>
<dbReference type="AlphaFoldDB" id="A0A4R8PRB1"/>
<organism evidence="4 5">
    <name type="scientific">Colletotrichum spinosum</name>
    <dbReference type="NCBI Taxonomy" id="1347390"/>
    <lineage>
        <taxon>Eukaryota</taxon>
        <taxon>Fungi</taxon>
        <taxon>Dikarya</taxon>
        <taxon>Ascomycota</taxon>
        <taxon>Pezizomycotina</taxon>
        <taxon>Sordariomycetes</taxon>
        <taxon>Hypocreomycetidae</taxon>
        <taxon>Glomerellales</taxon>
        <taxon>Glomerellaceae</taxon>
        <taxon>Colletotrichum</taxon>
        <taxon>Colletotrichum orbiculare species complex</taxon>
    </lineage>
</organism>
<dbReference type="GO" id="GO:0005634">
    <property type="term" value="C:nucleus"/>
    <property type="evidence" value="ECO:0007669"/>
    <property type="project" value="UniProtKB-SubCell"/>
</dbReference>
<accession>A0A4R8PRB1</accession>
<reference evidence="4 5" key="1">
    <citation type="submission" date="2018-11" db="EMBL/GenBank/DDBJ databases">
        <title>Genome sequence and assembly of Colletotrichum spinosum.</title>
        <authorList>
            <person name="Gan P."/>
            <person name="Shirasu K."/>
        </authorList>
    </citation>
    <scope>NUCLEOTIDE SEQUENCE [LARGE SCALE GENOMIC DNA]</scope>
    <source>
        <strain evidence="4 5">CBS 515.97</strain>
    </source>
</reference>
<dbReference type="InterPro" id="IPR021858">
    <property type="entry name" value="Fun_TF"/>
</dbReference>
<dbReference type="GO" id="GO:0045944">
    <property type="term" value="P:positive regulation of transcription by RNA polymerase II"/>
    <property type="evidence" value="ECO:0007669"/>
    <property type="project" value="TreeGrafter"/>
</dbReference>
<keyword evidence="5" id="KW-1185">Reference proteome</keyword>
<evidence type="ECO:0000256" key="2">
    <source>
        <dbReference type="ARBA" id="ARBA00023242"/>
    </source>
</evidence>
<proteinExistence type="predicted"/>
<dbReference type="Proteomes" id="UP000295083">
    <property type="component" value="Unassembled WGS sequence"/>
</dbReference>
<protein>
    <submittedName>
        <fullName evidence="4">Uncharacterized protein</fullName>
    </submittedName>
</protein>
<gene>
    <name evidence="4" type="ORF">C8035_v008551</name>
</gene>
<evidence type="ECO:0000256" key="3">
    <source>
        <dbReference type="SAM" id="MobiDB-lite"/>
    </source>
</evidence>
<evidence type="ECO:0000313" key="4">
    <source>
        <dbReference type="EMBL" id="TDZ27838.1"/>
    </source>
</evidence>
<dbReference type="PANTHER" id="PTHR37534:SF49">
    <property type="entry name" value="LYSINE BIOSYNTHESIS REGULATORY PROTEIN LYS14"/>
    <property type="match status" value="1"/>
</dbReference>
<name>A0A4R8PRB1_9PEZI</name>
<dbReference type="GO" id="GO:0000976">
    <property type="term" value="F:transcription cis-regulatory region binding"/>
    <property type="evidence" value="ECO:0007669"/>
    <property type="project" value="TreeGrafter"/>
</dbReference>
<dbReference type="Pfam" id="PF11951">
    <property type="entry name" value="Fungal_trans_2"/>
    <property type="match status" value="1"/>
</dbReference>
<dbReference type="GO" id="GO:0003700">
    <property type="term" value="F:DNA-binding transcription factor activity"/>
    <property type="evidence" value="ECO:0007669"/>
    <property type="project" value="TreeGrafter"/>
</dbReference>
<sequence length="744" mass="84236">MRSCQTLEFQFSQSLPQVEEAHFYQCRLLDELNRETAVPPAQVLKRFPSLRTLVNCDSFVDLAADAFEPMKDTLETLVWIDTWTKPIDHQLAGAREAMMRLTSVKHLSLGPCQLHILAREDKGTFLNFHSTLETLEIVPMLKRDDEDLWGRRQRRPNTDQLHLYLLRLYEICALPSSNMRVIDLRSFMPQDVELMRILDSEIDMTIFLLARKFFRALGVLILKWETDYVGRAFGRAGVWSKSGTAGGRGGGTVSNKKKTAPPSVPDAAYWSQPTHVHPFGFLNTFISDFEGDESSSSSSSEETSGDDRKTAALALRRNINHLSRPVTYIKLDSNAESHLLRYYLDRICPMTVPCAKNESPFSALIFPFAVSSASPALMHALLGLAASHRARSDASYHPVALGYSAKVIRSLRLTLDSKPSVDIAASSEILVLMMLLCQLEIIAECDKRWVTHLRGARDLIRFRRQGLQSSDLARQAARQQSPWERIINFTERYFAFYDVMGRTACGEEPIFGNDFWSAQEDELDPWMGCSPRLVSVIGEITELSWRYHRLSSTTAEECWRDLERQRMRLVARLQQQPKIGSDGGDDGDDVIRTSVELKRVTVELYLHSALNDTTPATPVIRQGVKKILRLAAVLLRADVKAGLTWPLFMAACQLDPTEELEWTSEEPADEEAPRHARPFVLYALDKLSDSLSNVTRTRSVIEKVWKQREAASFLASDRQLSPSPRAFNDWARFVAPLCHNISLA</sequence>
<comment type="subcellular location">
    <subcellularLocation>
        <location evidence="1">Nucleus</location>
    </subcellularLocation>
</comment>
<comment type="caution">
    <text evidence="4">The sequence shown here is derived from an EMBL/GenBank/DDBJ whole genome shotgun (WGS) entry which is preliminary data.</text>
</comment>
<evidence type="ECO:0000256" key="1">
    <source>
        <dbReference type="ARBA" id="ARBA00004123"/>
    </source>
</evidence>
<dbReference type="PANTHER" id="PTHR37534">
    <property type="entry name" value="TRANSCRIPTIONAL ACTIVATOR PROTEIN UGA3"/>
    <property type="match status" value="1"/>
</dbReference>
<feature type="region of interest" description="Disordered" evidence="3">
    <location>
        <begin position="242"/>
        <end position="264"/>
    </location>
</feature>
<evidence type="ECO:0000313" key="5">
    <source>
        <dbReference type="Proteomes" id="UP000295083"/>
    </source>
</evidence>
<dbReference type="EMBL" id="QAPG01001767">
    <property type="protein sequence ID" value="TDZ27838.1"/>
    <property type="molecule type" value="Genomic_DNA"/>
</dbReference>